<evidence type="ECO:0000256" key="1">
    <source>
        <dbReference type="SAM" id="Phobius"/>
    </source>
</evidence>
<proteinExistence type="predicted"/>
<comment type="caution">
    <text evidence="2">The sequence shown here is derived from an EMBL/GenBank/DDBJ whole genome shotgun (WGS) entry which is preliminary data.</text>
</comment>
<name>A0A845GH99_9BURK</name>
<reference evidence="2" key="1">
    <citation type="submission" date="2019-12" db="EMBL/GenBank/DDBJ databases">
        <title>Novel species isolated from a subtropical stream in China.</title>
        <authorList>
            <person name="Lu H."/>
        </authorList>
    </citation>
    <scope>NUCLEOTIDE SEQUENCE [LARGE SCALE GENOMIC DNA]</scope>
    <source>
        <strain evidence="2">FT81W</strain>
    </source>
</reference>
<evidence type="ECO:0000313" key="2">
    <source>
        <dbReference type="EMBL" id="MYM92802.1"/>
    </source>
</evidence>
<accession>A0A845GH99</accession>
<dbReference type="AlphaFoldDB" id="A0A845GH99"/>
<gene>
    <name evidence="2" type="ORF">GTP90_02870</name>
</gene>
<feature type="transmembrane region" description="Helical" evidence="1">
    <location>
        <begin position="6"/>
        <end position="30"/>
    </location>
</feature>
<feature type="transmembrane region" description="Helical" evidence="1">
    <location>
        <begin position="57"/>
        <end position="77"/>
    </location>
</feature>
<dbReference type="Proteomes" id="UP000447355">
    <property type="component" value="Unassembled WGS sequence"/>
</dbReference>
<keyword evidence="1" id="KW-0472">Membrane</keyword>
<organism evidence="2 3">
    <name type="scientific">Duganella vulcania</name>
    <dbReference type="NCBI Taxonomy" id="2692166"/>
    <lineage>
        <taxon>Bacteria</taxon>
        <taxon>Pseudomonadati</taxon>
        <taxon>Pseudomonadota</taxon>
        <taxon>Betaproteobacteria</taxon>
        <taxon>Burkholderiales</taxon>
        <taxon>Oxalobacteraceae</taxon>
        <taxon>Telluria group</taxon>
        <taxon>Duganella</taxon>
    </lineage>
</organism>
<evidence type="ECO:0000313" key="3">
    <source>
        <dbReference type="Proteomes" id="UP000447355"/>
    </source>
</evidence>
<keyword evidence="1" id="KW-1133">Transmembrane helix</keyword>
<dbReference type="EMBL" id="WWCX01000001">
    <property type="protein sequence ID" value="MYM92802.1"/>
    <property type="molecule type" value="Genomic_DNA"/>
</dbReference>
<dbReference type="RefSeq" id="WP_161082056.1">
    <property type="nucleotide sequence ID" value="NZ_WWCX01000001.1"/>
</dbReference>
<protein>
    <submittedName>
        <fullName evidence="2">Uncharacterized protein</fullName>
    </submittedName>
</protein>
<sequence>MLTDFFWLCVEYLCISSLAYIAFCMARLFFADRVYPWLIDLHECPLQKYSYNRMMRYVWFFVITVACLVVCYIAWSWRFAVTSSCLWVLKYILVGPSSQNHELVLLFKMVYLNIQSYRAIVRE</sequence>
<keyword evidence="1" id="KW-0812">Transmembrane</keyword>